<dbReference type="SUPFAM" id="SSF82171">
    <property type="entry name" value="DPP6 N-terminal domain-like"/>
    <property type="match status" value="1"/>
</dbReference>
<dbReference type="InterPro" id="IPR011659">
    <property type="entry name" value="WD40"/>
</dbReference>
<reference evidence="2" key="1">
    <citation type="submission" date="2018-05" db="EMBL/GenBank/DDBJ databases">
        <authorList>
            <person name="Lanie J.A."/>
            <person name="Ng W.-L."/>
            <person name="Kazmierczak K.M."/>
            <person name="Andrzejewski T.M."/>
            <person name="Davidsen T.M."/>
            <person name="Wayne K.J."/>
            <person name="Tettelin H."/>
            <person name="Glass J.I."/>
            <person name="Rusch D."/>
            <person name="Podicherti R."/>
            <person name="Tsui H.-C.T."/>
            <person name="Winkler M.E."/>
        </authorList>
    </citation>
    <scope>NUCLEOTIDE SEQUENCE</scope>
</reference>
<keyword evidence="1" id="KW-0812">Transmembrane</keyword>
<gene>
    <name evidence="2" type="ORF">METZ01_LOCUS510544</name>
</gene>
<feature type="transmembrane region" description="Helical" evidence="1">
    <location>
        <begin position="173"/>
        <end position="193"/>
    </location>
</feature>
<name>A0A383EMY8_9ZZZZ</name>
<feature type="non-terminal residue" evidence="2">
    <location>
        <position position="1"/>
    </location>
</feature>
<dbReference type="AlphaFoldDB" id="A0A383EMY8"/>
<keyword evidence="1" id="KW-1133">Transmembrane helix</keyword>
<proteinExistence type="predicted"/>
<evidence type="ECO:0000313" key="2">
    <source>
        <dbReference type="EMBL" id="SVE57690.1"/>
    </source>
</evidence>
<feature type="transmembrane region" description="Helical" evidence="1">
    <location>
        <begin position="205"/>
        <end position="227"/>
    </location>
</feature>
<organism evidence="2">
    <name type="scientific">marine metagenome</name>
    <dbReference type="NCBI Taxonomy" id="408172"/>
    <lineage>
        <taxon>unclassified sequences</taxon>
        <taxon>metagenomes</taxon>
        <taxon>ecological metagenomes</taxon>
    </lineage>
</organism>
<accession>A0A383EMY8</accession>
<dbReference type="EMBL" id="UINC01226983">
    <property type="protein sequence ID" value="SVE57690.1"/>
    <property type="molecule type" value="Genomic_DNA"/>
</dbReference>
<evidence type="ECO:0000256" key="1">
    <source>
        <dbReference type="SAM" id="Phobius"/>
    </source>
</evidence>
<feature type="non-terminal residue" evidence="2">
    <location>
        <position position="230"/>
    </location>
</feature>
<keyword evidence="1" id="KW-0472">Membrane</keyword>
<sequence>GDAPASPENRWKGTAREPINTRSDYDLFVVDTQAGEDGASHGFIFADVQRLVEINTEADDSQPAITRRGDFLYFATKGRGSLGGFDLFRSRVFQGELQPVEQLGNSVNTAANETDPSLLREGHQLIFSSDRNPGDLRYQLYQTISREVFPHAEVHAETHSSWTFLDLLDKYKWWLALLLLSLLALLALLKNFINESRRAQLTLMQRCLMGSLAMHALLAFLLSFWLVSEA</sequence>
<protein>
    <submittedName>
        <fullName evidence="2">Uncharacterized protein</fullName>
    </submittedName>
</protein>
<dbReference type="Pfam" id="PF07676">
    <property type="entry name" value="PD40"/>
    <property type="match status" value="1"/>
</dbReference>